<dbReference type="PANTHER" id="PTHR13046">
    <property type="entry name" value="PROTEASE U48 CAAX PRENYL PROTEASE RCE1"/>
    <property type="match status" value="1"/>
</dbReference>
<gene>
    <name evidence="15" type="ORF">GDO78_003652</name>
</gene>
<dbReference type="GO" id="GO:0004222">
    <property type="term" value="F:metalloendopeptidase activity"/>
    <property type="evidence" value="ECO:0007669"/>
    <property type="project" value="InterPro"/>
</dbReference>
<name>A0A8J6EU10_ELECQ</name>
<keyword evidence="16" id="KW-1185">Reference proteome</keyword>
<dbReference type="OrthoDB" id="271604at2759"/>
<comment type="similarity">
    <text evidence="2">Belongs to the peptidase U48 family.</text>
</comment>
<sequence>MSGAHELESASGLCVLSVLCCLTLACSYVGSLYVWKSELSRDHPAVIKRRFTSVLVVSSLSPLFLWVWRELTGMKTDAAILSLMGFRVDGILPATILPLLLTMILFLGPLVQLSLDCPWGLLEGLKIAFDPHFWMLCFTDMRWLRNQVIAPLTEELVFRACMLPMLVPCTSPGTAIFTCPLFFGIAHFHHVIEQLRFRQGTVLSIFLSAAFQFSYTAVFGAYTAFIFLRTGHLIGPVLCHSFCNYIGFPAIFTVLDHPQRATIVLFYGLGVVLFFLLLYPMTDPTLYGDIPICYLLDKGSSDHRSLCL</sequence>
<proteinExistence type="inferred from homology"/>
<evidence type="ECO:0000259" key="14">
    <source>
        <dbReference type="Pfam" id="PF02517"/>
    </source>
</evidence>
<dbReference type="InterPro" id="IPR003675">
    <property type="entry name" value="Rce1/LyrA-like_dom"/>
</dbReference>
<accession>A0A8J6EU10</accession>
<keyword evidence="3" id="KW-0645">Protease</keyword>
<evidence type="ECO:0000313" key="16">
    <source>
        <dbReference type="Proteomes" id="UP000770717"/>
    </source>
</evidence>
<feature type="transmembrane region" description="Helical" evidence="13">
    <location>
        <begin position="233"/>
        <end position="255"/>
    </location>
</feature>
<dbReference type="GO" id="GO:0005789">
    <property type="term" value="C:endoplasmic reticulum membrane"/>
    <property type="evidence" value="ECO:0007669"/>
    <property type="project" value="UniProtKB-SubCell"/>
</dbReference>
<comment type="catalytic activity">
    <reaction evidence="10">
        <text>Hydrolyzes the peptide bond -P2-(S-farnesyl or geranylgeranyl)C-P1'-P2'-P3'-COOH where P1' and P2' are amino acids with aliphatic sidechains and P3' is any C-terminal residue.</text>
        <dbReference type="EC" id="3.4.26.1"/>
    </reaction>
</comment>
<keyword evidence="5" id="KW-0378">Hydrolase</keyword>
<feature type="transmembrane region" description="Helical" evidence="13">
    <location>
        <begin position="262"/>
        <end position="281"/>
    </location>
</feature>
<evidence type="ECO:0000256" key="4">
    <source>
        <dbReference type="ARBA" id="ARBA00022692"/>
    </source>
</evidence>
<keyword evidence="7 13" id="KW-1133">Transmembrane helix</keyword>
<feature type="transmembrane region" description="Helical" evidence="13">
    <location>
        <begin position="200"/>
        <end position="227"/>
    </location>
</feature>
<evidence type="ECO:0000256" key="3">
    <source>
        <dbReference type="ARBA" id="ARBA00022670"/>
    </source>
</evidence>
<dbReference type="EMBL" id="WNTK01000012">
    <property type="protein sequence ID" value="KAG9475329.1"/>
    <property type="molecule type" value="Genomic_DNA"/>
</dbReference>
<dbReference type="Proteomes" id="UP000770717">
    <property type="component" value="Unassembled WGS sequence"/>
</dbReference>
<feature type="transmembrane region" description="Helical" evidence="13">
    <location>
        <begin position="90"/>
        <end position="111"/>
    </location>
</feature>
<keyword evidence="6" id="KW-0256">Endoplasmic reticulum</keyword>
<evidence type="ECO:0000256" key="7">
    <source>
        <dbReference type="ARBA" id="ARBA00022989"/>
    </source>
</evidence>
<keyword evidence="4 13" id="KW-0812">Transmembrane</keyword>
<keyword evidence="8 13" id="KW-0472">Membrane</keyword>
<feature type="transmembrane region" description="Helical" evidence="13">
    <location>
        <begin position="165"/>
        <end position="188"/>
    </location>
</feature>
<dbReference type="AlphaFoldDB" id="A0A8J6EU10"/>
<feature type="domain" description="CAAX prenyl protease 2/Lysostaphin resistance protein A-like" evidence="14">
    <location>
        <begin position="143"/>
        <end position="246"/>
    </location>
</feature>
<evidence type="ECO:0000256" key="11">
    <source>
        <dbReference type="ARBA" id="ARBA00049729"/>
    </source>
</evidence>
<evidence type="ECO:0000256" key="13">
    <source>
        <dbReference type="SAM" id="Phobius"/>
    </source>
</evidence>
<organism evidence="15 16">
    <name type="scientific">Eleutherodactylus coqui</name>
    <name type="common">Puerto Rican coqui</name>
    <dbReference type="NCBI Taxonomy" id="57060"/>
    <lineage>
        <taxon>Eukaryota</taxon>
        <taxon>Metazoa</taxon>
        <taxon>Chordata</taxon>
        <taxon>Craniata</taxon>
        <taxon>Vertebrata</taxon>
        <taxon>Euteleostomi</taxon>
        <taxon>Amphibia</taxon>
        <taxon>Batrachia</taxon>
        <taxon>Anura</taxon>
        <taxon>Neobatrachia</taxon>
        <taxon>Hyloidea</taxon>
        <taxon>Eleutherodactylidae</taxon>
        <taxon>Eleutherodactylinae</taxon>
        <taxon>Eleutherodactylus</taxon>
        <taxon>Eleutherodactylus</taxon>
    </lineage>
</organism>
<feature type="transmembrane region" description="Helical" evidence="13">
    <location>
        <begin position="51"/>
        <end position="69"/>
    </location>
</feature>
<reference evidence="15" key="1">
    <citation type="thesis" date="2020" institute="ProQuest LLC" country="789 East Eisenhower Parkway, Ann Arbor, MI, USA">
        <title>Comparative Genomics and Chromosome Evolution.</title>
        <authorList>
            <person name="Mudd A.B."/>
        </authorList>
    </citation>
    <scope>NUCLEOTIDE SEQUENCE</scope>
    <source>
        <strain evidence="15">HN-11 Male</strain>
        <tissue evidence="15">Kidney and liver</tissue>
    </source>
</reference>
<comment type="subcellular location">
    <subcellularLocation>
        <location evidence="1">Endoplasmic reticulum membrane</location>
        <topology evidence="1">Multi-pass membrane protein</topology>
    </subcellularLocation>
</comment>
<evidence type="ECO:0000256" key="1">
    <source>
        <dbReference type="ARBA" id="ARBA00004477"/>
    </source>
</evidence>
<feature type="transmembrane region" description="Helical" evidence="13">
    <location>
        <begin position="12"/>
        <end position="31"/>
    </location>
</feature>
<evidence type="ECO:0000256" key="6">
    <source>
        <dbReference type="ARBA" id="ARBA00022824"/>
    </source>
</evidence>
<comment type="caution">
    <text evidence="15">The sequence shown here is derived from an EMBL/GenBank/DDBJ whole genome shotgun (WGS) entry which is preliminary data.</text>
</comment>
<protein>
    <recommendedName>
        <fullName evidence="12">CAAX prenyl protease 2</fullName>
        <ecNumber evidence="11">3.4.26.1</ecNumber>
    </recommendedName>
    <alternativeName>
        <fullName evidence="9">Farnesylated proteins-converting enzyme 2</fullName>
    </alternativeName>
</protein>
<evidence type="ECO:0000256" key="9">
    <source>
        <dbReference type="ARBA" id="ARBA00032607"/>
    </source>
</evidence>
<dbReference type="InterPro" id="IPR039731">
    <property type="entry name" value="Rce1"/>
</dbReference>
<dbReference type="EC" id="3.4.26.1" evidence="11"/>
<evidence type="ECO:0000256" key="8">
    <source>
        <dbReference type="ARBA" id="ARBA00023136"/>
    </source>
</evidence>
<evidence type="ECO:0000256" key="2">
    <source>
        <dbReference type="ARBA" id="ARBA00006897"/>
    </source>
</evidence>
<dbReference type="PANTHER" id="PTHR13046:SF0">
    <property type="entry name" value="CAAX PRENYL PROTEASE 2"/>
    <property type="match status" value="1"/>
</dbReference>
<evidence type="ECO:0000256" key="10">
    <source>
        <dbReference type="ARBA" id="ARBA00047280"/>
    </source>
</evidence>
<dbReference type="GO" id="GO:0071586">
    <property type="term" value="P:CAAX-box protein processing"/>
    <property type="evidence" value="ECO:0007669"/>
    <property type="project" value="InterPro"/>
</dbReference>
<dbReference type="Pfam" id="PF02517">
    <property type="entry name" value="Rce1-like"/>
    <property type="match status" value="1"/>
</dbReference>
<evidence type="ECO:0000256" key="12">
    <source>
        <dbReference type="ARBA" id="ARBA00049763"/>
    </source>
</evidence>
<evidence type="ECO:0000313" key="15">
    <source>
        <dbReference type="EMBL" id="KAG9475329.1"/>
    </source>
</evidence>
<evidence type="ECO:0000256" key="5">
    <source>
        <dbReference type="ARBA" id="ARBA00022801"/>
    </source>
</evidence>